<keyword evidence="1" id="KW-0732">Signal</keyword>
<reference evidence="2 3" key="1">
    <citation type="submission" date="2018-07" db="EMBL/GenBank/DDBJ databases">
        <title>A high quality draft genome assembly of the barn swallow (H. rustica rustica).</title>
        <authorList>
            <person name="Formenti G."/>
            <person name="Chiara M."/>
            <person name="Poveda L."/>
            <person name="Francoijs K.-J."/>
            <person name="Bonisoli-Alquati A."/>
            <person name="Canova L."/>
            <person name="Gianfranceschi L."/>
            <person name="Horner D.S."/>
            <person name="Saino N."/>
        </authorList>
    </citation>
    <scope>NUCLEOTIDE SEQUENCE [LARGE SCALE GENOMIC DNA]</scope>
    <source>
        <strain evidence="2">Chelidonia</strain>
        <tissue evidence="2">Blood</tissue>
    </source>
</reference>
<evidence type="ECO:0000313" key="2">
    <source>
        <dbReference type="EMBL" id="RMB88802.1"/>
    </source>
</evidence>
<protein>
    <submittedName>
        <fullName evidence="2">Uncharacterized protein</fullName>
    </submittedName>
</protein>
<evidence type="ECO:0000256" key="1">
    <source>
        <dbReference type="SAM" id="SignalP"/>
    </source>
</evidence>
<evidence type="ECO:0000313" key="3">
    <source>
        <dbReference type="Proteomes" id="UP000269221"/>
    </source>
</evidence>
<dbReference type="Proteomes" id="UP000269221">
    <property type="component" value="Unassembled WGS sequence"/>
</dbReference>
<proteinExistence type="predicted"/>
<organism evidence="2 3">
    <name type="scientific">Hirundo rustica rustica</name>
    <dbReference type="NCBI Taxonomy" id="333673"/>
    <lineage>
        <taxon>Eukaryota</taxon>
        <taxon>Metazoa</taxon>
        <taxon>Chordata</taxon>
        <taxon>Craniata</taxon>
        <taxon>Vertebrata</taxon>
        <taxon>Euteleostomi</taxon>
        <taxon>Archelosauria</taxon>
        <taxon>Archosauria</taxon>
        <taxon>Dinosauria</taxon>
        <taxon>Saurischia</taxon>
        <taxon>Theropoda</taxon>
        <taxon>Coelurosauria</taxon>
        <taxon>Aves</taxon>
        <taxon>Neognathae</taxon>
        <taxon>Neoaves</taxon>
        <taxon>Telluraves</taxon>
        <taxon>Australaves</taxon>
        <taxon>Passeriformes</taxon>
        <taxon>Sylvioidea</taxon>
        <taxon>Hirundinidae</taxon>
        <taxon>Hirundo</taxon>
    </lineage>
</organism>
<feature type="chain" id="PRO_5018318405" evidence="1">
    <location>
        <begin position="22"/>
        <end position="83"/>
    </location>
</feature>
<dbReference type="AlphaFoldDB" id="A0A3M0IKE2"/>
<gene>
    <name evidence="2" type="ORF">DUI87_34810</name>
</gene>
<comment type="caution">
    <text evidence="2">The sequence shown here is derived from an EMBL/GenBank/DDBJ whole genome shotgun (WGS) entry which is preliminary data.</text>
</comment>
<dbReference type="EMBL" id="QRBI01000311">
    <property type="protein sequence ID" value="RMB88802.1"/>
    <property type="molecule type" value="Genomic_DNA"/>
</dbReference>
<keyword evidence="3" id="KW-1185">Reference proteome</keyword>
<feature type="signal peptide" evidence="1">
    <location>
        <begin position="1"/>
        <end position="21"/>
    </location>
</feature>
<sequence length="83" mass="8651">MLLPGLVGFVLGFVCLGWGSASTAGVVRNRLGTEWLDSGQAEKDMQVLMDSRLDMSQQCAQVAKKANGSWPGPGTAWPGGAGQ</sequence>
<dbReference type="OrthoDB" id="10056483at2759"/>
<accession>A0A3M0IKE2</accession>
<name>A0A3M0IKE2_HIRRU</name>